<dbReference type="Proteomes" id="UP000620064">
    <property type="component" value="Unassembled WGS sequence"/>
</dbReference>
<accession>A0ABQ2NHY1</accession>
<dbReference type="Pfam" id="PF05569">
    <property type="entry name" value="Peptidase_M56"/>
    <property type="match status" value="1"/>
</dbReference>
<dbReference type="InterPro" id="IPR052173">
    <property type="entry name" value="Beta-lactam_resp_regulator"/>
</dbReference>
<organism evidence="4 5">
    <name type="scientific">Cloacibacterium rupense</name>
    <dbReference type="NCBI Taxonomy" id="517423"/>
    <lineage>
        <taxon>Bacteria</taxon>
        <taxon>Pseudomonadati</taxon>
        <taxon>Bacteroidota</taxon>
        <taxon>Flavobacteriia</taxon>
        <taxon>Flavobacteriales</taxon>
        <taxon>Weeksellaceae</taxon>
    </lineage>
</organism>
<feature type="transmembrane region" description="Helical" evidence="2">
    <location>
        <begin position="6"/>
        <end position="22"/>
    </location>
</feature>
<gene>
    <name evidence="4" type="ORF">GCM10010992_13590</name>
</gene>
<evidence type="ECO:0000313" key="5">
    <source>
        <dbReference type="Proteomes" id="UP000620064"/>
    </source>
</evidence>
<sequence>MFTIVLKIVLVSALLLTVYYIFLEREKVLKFNRFYLLGSLVFAYTVPFISITIPNFEKSKPNLIIGNALQQQAVFVSNTEQNNIDWMFLIPIIYISVALLFLVKAIFSVYKILNLKGQTLMYQHQKIKILEKEIAPFSFLGTIYFSKNCWIENKIDQRIFLHEKLHVQQKHSLDILLIEILKIITWFNPALYFYKKAMMNNHEFLADENVINNYFEVKSYQHLILDEISHHQNYQLTHQFNFYNTKKRFIMMTKSTSKSAHLKKILILPLFAFFFVVFANKKQPEILEKENSVSETKFLIKSNADTLKQKMKKMEKVSKKSKKELLSPPPPPPYPHPKSKVKKDEKLIPPPPPVSKIEAQTLAEFPGGNTLLRQKFSENFDTSKLENTKGMIKGTINLIISEDGKSYNASYDFDNETFKNEAKKAMDKSLEGVVWKPGTLNGKPVASSLKMPMMMSFQ</sequence>
<evidence type="ECO:0000259" key="3">
    <source>
        <dbReference type="Pfam" id="PF05569"/>
    </source>
</evidence>
<proteinExistence type="predicted"/>
<keyword evidence="2" id="KW-0812">Transmembrane</keyword>
<feature type="region of interest" description="Disordered" evidence="1">
    <location>
        <begin position="312"/>
        <end position="353"/>
    </location>
</feature>
<dbReference type="PANTHER" id="PTHR34978:SF3">
    <property type="entry name" value="SLR0241 PROTEIN"/>
    <property type="match status" value="1"/>
</dbReference>
<evidence type="ECO:0000256" key="2">
    <source>
        <dbReference type="SAM" id="Phobius"/>
    </source>
</evidence>
<feature type="transmembrane region" description="Helical" evidence="2">
    <location>
        <begin position="34"/>
        <end position="53"/>
    </location>
</feature>
<feature type="domain" description="Peptidase M56" evidence="3">
    <location>
        <begin position="157"/>
        <end position="251"/>
    </location>
</feature>
<dbReference type="RefSeq" id="WP_188617318.1">
    <property type="nucleotide sequence ID" value="NZ_BMLV01000002.1"/>
</dbReference>
<feature type="transmembrane region" description="Helical" evidence="2">
    <location>
        <begin position="86"/>
        <end position="107"/>
    </location>
</feature>
<reference evidence="5" key="1">
    <citation type="journal article" date="2019" name="Int. J. Syst. Evol. Microbiol.">
        <title>The Global Catalogue of Microorganisms (GCM) 10K type strain sequencing project: providing services to taxonomists for standard genome sequencing and annotation.</title>
        <authorList>
            <consortium name="The Broad Institute Genomics Platform"/>
            <consortium name="The Broad Institute Genome Sequencing Center for Infectious Disease"/>
            <person name="Wu L."/>
            <person name="Ma J."/>
        </authorList>
    </citation>
    <scope>NUCLEOTIDE SEQUENCE [LARGE SCALE GENOMIC DNA]</scope>
    <source>
        <strain evidence="5">CGMCC 1.7656</strain>
    </source>
</reference>
<feature type="compositionally biased region" description="Pro residues" evidence="1">
    <location>
        <begin position="327"/>
        <end position="336"/>
    </location>
</feature>
<evidence type="ECO:0000256" key="1">
    <source>
        <dbReference type="SAM" id="MobiDB-lite"/>
    </source>
</evidence>
<dbReference type="PANTHER" id="PTHR34978">
    <property type="entry name" value="POSSIBLE SENSOR-TRANSDUCER PROTEIN BLAR"/>
    <property type="match status" value="1"/>
</dbReference>
<dbReference type="InterPro" id="IPR008756">
    <property type="entry name" value="Peptidase_M56"/>
</dbReference>
<keyword evidence="2" id="KW-1133">Transmembrane helix</keyword>
<feature type="transmembrane region" description="Helical" evidence="2">
    <location>
        <begin position="261"/>
        <end position="279"/>
    </location>
</feature>
<keyword evidence="5" id="KW-1185">Reference proteome</keyword>
<keyword evidence="2" id="KW-0472">Membrane</keyword>
<dbReference type="EMBL" id="BMLV01000002">
    <property type="protein sequence ID" value="GGP03803.1"/>
    <property type="molecule type" value="Genomic_DNA"/>
</dbReference>
<evidence type="ECO:0000313" key="4">
    <source>
        <dbReference type="EMBL" id="GGP03803.1"/>
    </source>
</evidence>
<name>A0ABQ2NHY1_9FLAO</name>
<protein>
    <recommendedName>
        <fullName evidence="3">Peptidase M56 domain-containing protein</fullName>
    </recommendedName>
</protein>
<comment type="caution">
    <text evidence="4">The sequence shown here is derived from an EMBL/GenBank/DDBJ whole genome shotgun (WGS) entry which is preliminary data.</text>
</comment>